<feature type="chain" id="PRO_5003778430" description="CBM1 domain-containing protein" evidence="1">
    <location>
        <begin position="23"/>
        <end position="50"/>
    </location>
</feature>
<name>J4GG00_9APHY</name>
<dbReference type="InParanoid" id="J4GG00"/>
<gene>
    <name evidence="2" type="ORF">FIBRA_07945</name>
</gene>
<dbReference type="Proteomes" id="UP000006352">
    <property type="component" value="Unassembled WGS sequence"/>
</dbReference>
<proteinExistence type="predicted"/>
<dbReference type="EMBL" id="HE797202">
    <property type="protein sequence ID" value="CCM05713.1"/>
    <property type="molecule type" value="Genomic_DNA"/>
</dbReference>
<evidence type="ECO:0000313" key="2">
    <source>
        <dbReference type="EMBL" id="CCM05713.1"/>
    </source>
</evidence>
<feature type="signal peptide" evidence="1">
    <location>
        <begin position="1"/>
        <end position="22"/>
    </location>
</feature>
<keyword evidence="1" id="KW-0732">Signal</keyword>
<keyword evidence="3" id="KW-1185">Reference proteome</keyword>
<dbReference type="GeneID" id="24100624"/>
<reference evidence="2 3" key="1">
    <citation type="journal article" date="2012" name="Appl. Environ. Microbiol.">
        <title>Short-read sequencing for genomic analysis of the brown rot fungus Fibroporia radiculosa.</title>
        <authorList>
            <person name="Tang J.D."/>
            <person name="Perkins A.D."/>
            <person name="Sonstegard T.S."/>
            <person name="Schroeder S.G."/>
            <person name="Burgess S.C."/>
            <person name="Diehl S.V."/>
        </authorList>
    </citation>
    <scope>NUCLEOTIDE SEQUENCE [LARGE SCALE GENOMIC DNA]</scope>
    <source>
        <strain evidence="2 3">TFFH 294</strain>
    </source>
</reference>
<organism evidence="2 3">
    <name type="scientific">Fibroporia radiculosa</name>
    <dbReference type="NCBI Taxonomy" id="599839"/>
    <lineage>
        <taxon>Eukaryota</taxon>
        <taxon>Fungi</taxon>
        <taxon>Dikarya</taxon>
        <taxon>Basidiomycota</taxon>
        <taxon>Agaricomycotina</taxon>
        <taxon>Agaricomycetes</taxon>
        <taxon>Polyporales</taxon>
        <taxon>Fibroporiaceae</taxon>
        <taxon>Fibroporia</taxon>
    </lineage>
</organism>
<sequence>MPSTLFTATLAAVLFAGASVRAQESHTVRFVNYCGYGTVGISMCGSGRAC</sequence>
<dbReference type="AlphaFoldDB" id="J4GG00"/>
<accession>J4GG00</accession>
<evidence type="ECO:0000313" key="3">
    <source>
        <dbReference type="Proteomes" id="UP000006352"/>
    </source>
</evidence>
<evidence type="ECO:0008006" key="4">
    <source>
        <dbReference type="Google" id="ProtNLM"/>
    </source>
</evidence>
<evidence type="ECO:0000256" key="1">
    <source>
        <dbReference type="SAM" id="SignalP"/>
    </source>
</evidence>
<protein>
    <recommendedName>
        <fullName evidence="4">CBM1 domain-containing protein</fullName>
    </recommendedName>
</protein>
<dbReference type="HOGENOM" id="CLU_3125031_0_0_1"/>
<dbReference type="RefSeq" id="XP_012184996.1">
    <property type="nucleotide sequence ID" value="XM_012329606.1"/>
</dbReference>